<proteinExistence type="predicted"/>
<accession>A0A9E6XZ06</accession>
<organism evidence="3 4">
    <name type="scientific">Capillimicrobium parvum</name>
    <dbReference type="NCBI Taxonomy" id="2884022"/>
    <lineage>
        <taxon>Bacteria</taxon>
        <taxon>Bacillati</taxon>
        <taxon>Actinomycetota</taxon>
        <taxon>Thermoleophilia</taxon>
        <taxon>Solirubrobacterales</taxon>
        <taxon>Capillimicrobiaceae</taxon>
        <taxon>Capillimicrobium</taxon>
    </lineage>
</organism>
<gene>
    <name evidence="3" type="ORF">DSM104329_03194</name>
</gene>
<feature type="region of interest" description="Disordered" evidence="1">
    <location>
        <begin position="1"/>
        <end position="51"/>
    </location>
</feature>
<feature type="transmembrane region" description="Helical" evidence="2">
    <location>
        <begin position="88"/>
        <end position="109"/>
    </location>
</feature>
<dbReference type="EMBL" id="CP087164">
    <property type="protein sequence ID" value="UGS36783.1"/>
    <property type="molecule type" value="Genomic_DNA"/>
</dbReference>
<keyword evidence="4" id="KW-1185">Reference proteome</keyword>
<name>A0A9E6XZ06_9ACTN</name>
<feature type="compositionally biased region" description="Basic and acidic residues" evidence="1">
    <location>
        <begin position="25"/>
        <end position="42"/>
    </location>
</feature>
<evidence type="ECO:0000313" key="3">
    <source>
        <dbReference type="EMBL" id="UGS36783.1"/>
    </source>
</evidence>
<sequence length="114" mass="12184">MQTKPPIDPTGDPSPIVPTRSADPNVERENRRSEREGRRNASAEHPGVMIPSRRKRIPLEAPLMRMVATGGIVGIAVVIGAIMVSQDAAGWITGLVVGLVSVVLAAVLWSSRQL</sequence>
<dbReference type="Proteomes" id="UP001162834">
    <property type="component" value="Chromosome"/>
</dbReference>
<evidence type="ECO:0000313" key="4">
    <source>
        <dbReference type="Proteomes" id="UP001162834"/>
    </source>
</evidence>
<protein>
    <submittedName>
        <fullName evidence="3">Uncharacterized protein</fullName>
    </submittedName>
</protein>
<evidence type="ECO:0000256" key="2">
    <source>
        <dbReference type="SAM" id="Phobius"/>
    </source>
</evidence>
<keyword evidence="2" id="KW-1133">Transmembrane helix</keyword>
<dbReference type="RefSeq" id="WP_259310849.1">
    <property type="nucleotide sequence ID" value="NZ_CP087164.1"/>
</dbReference>
<dbReference type="KEGG" id="sbae:DSM104329_03194"/>
<dbReference type="AlphaFoldDB" id="A0A9E6XZ06"/>
<keyword evidence="2" id="KW-0472">Membrane</keyword>
<feature type="transmembrane region" description="Helical" evidence="2">
    <location>
        <begin position="63"/>
        <end position="82"/>
    </location>
</feature>
<keyword evidence="2" id="KW-0812">Transmembrane</keyword>
<reference evidence="3" key="1">
    <citation type="journal article" date="2022" name="Int. J. Syst. Evol. Microbiol.">
        <title>Pseudomonas aegrilactucae sp. nov. and Pseudomonas morbosilactucae sp. nov., pathogens causing bacterial rot of lettuce in Japan.</title>
        <authorList>
            <person name="Sawada H."/>
            <person name="Fujikawa T."/>
            <person name="Satou M."/>
        </authorList>
    </citation>
    <scope>NUCLEOTIDE SEQUENCE</scope>
    <source>
        <strain evidence="3">0166_1</strain>
    </source>
</reference>
<evidence type="ECO:0000256" key="1">
    <source>
        <dbReference type="SAM" id="MobiDB-lite"/>
    </source>
</evidence>